<evidence type="ECO:0000313" key="1">
    <source>
        <dbReference type="EMBL" id="KAL3516270.1"/>
    </source>
</evidence>
<dbReference type="Proteomes" id="UP001630127">
    <property type="component" value="Unassembled WGS sequence"/>
</dbReference>
<dbReference type="AlphaFoldDB" id="A0ABD2ZDC5"/>
<dbReference type="InterPro" id="IPR012340">
    <property type="entry name" value="NA-bd_OB-fold"/>
</dbReference>
<protein>
    <submittedName>
        <fullName evidence="1">Uncharacterized protein</fullName>
    </submittedName>
</protein>
<keyword evidence="2" id="KW-1185">Reference proteome</keyword>
<comment type="caution">
    <text evidence="1">The sequence shown here is derived from an EMBL/GenBank/DDBJ whole genome shotgun (WGS) entry which is preliminary data.</text>
</comment>
<name>A0ABD2ZDC5_9GENT</name>
<organism evidence="1 2">
    <name type="scientific">Cinchona calisaya</name>
    <dbReference type="NCBI Taxonomy" id="153742"/>
    <lineage>
        <taxon>Eukaryota</taxon>
        <taxon>Viridiplantae</taxon>
        <taxon>Streptophyta</taxon>
        <taxon>Embryophyta</taxon>
        <taxon>Tracheophyta</taxon>
        <taxon>Spermatophyta</taxon>
        <taxon>Magnoliopsida</taxon>
        <taxon>eudicotyledons</taxon>
        <taxon>Gunneridae</taxon>
        <taxon>Pentapetalae</taxon>
        <taxon>asterids</taxon>
        <taxon>lamiids</taxon>
        <taxon>Gentianales</taxon>
        <taxon>Rubiaceae</taxon>
        <taxon>Cinchonoideae</taxon>
        <taxon>Cinchoneae</taxon>
        <taxon>Cinchona</taxon>
    </lineage>
</organism>
<proteinExistence type="predicted"/>
<reference evidence="1 2" key="1">
    <citation type="submission" date="2024-11" db="EMBL/GenBank/DDBJ databases">
        <title>A near-complete genome assembly of Cinchona calisaya.</title>
        <authorList>
            <person name="Lian D.C."/>
            <person name="Zhao X.W."/>
            <person name="Wei L."/>
        </authorList>
    </citation>
    <scope>NUCLEOTIDE SEQUENCE [LARGE SCALE GENOMIC DNA]</scope>
    <source>
        <tissue evidence="1">Nenye</tissue>
    </source>
</reference>
<sequence length="113" mass="12620">MKPMLITLSDEFENKEGRTIIQNIPSAPTVVAIRVKVITANYLSLSTQESSIIMVNPAIQETKQLKHWYHSNIAELTQMVAEKNFSNPSMLLPPVNNNETTPIVTLLEDPTSV</sequence>
<dbReference type="EMBL" id="JBJUIK010000010">
    <property type="protein sequence ID" value="KAL3516270.1"/>
    <property type="molecule type" value="Genomic_DNA"/>
</dbReference>
<gene>
    <name evidence="1" type="ORF">ACH5RR_023172</name>
</gene>
<evidence type="ECO:0000313" key="2">
    <source>
        <dbReference type="Proteomes" id="UP001630127"/>
    </source>
</evidence>
<dbReference type="Gene3D" id="2.40.50.140">
    <property type="entry name" value="Nucleic acid-binding proteins"/>
    <property type="match status" value="1"/>
</dbReference>
<accession>A0ABD2ZDC5</accession>